<dbReference type="AlphaFoldDB" id="A0AAE4AUL8"/>
<accession>A0AAE4AUL8</accession>
<dbReference type="PANTHER" id="PTHR38134:SF2">
    <property type="entry name" value="GALACTOKINASE"/>
    <property type="match status" value="1"/>
</dbReference>
<evidence type="ECO:0008006" key="3">
    <source>
        <dbReference type="Google" id="ProtNLM"/>
    </source>
</evidence>
<dbReference type="EMBL" id="JAUSUL010000005">
    <property type="protein sequence ID" value="MDQ0317550.1"/>
    <property type="molecule type" value="Genomic_DNA"/>
</dbReference>
<dbReference type="Gene3D" id="3.40.50.2000">
    <property type="entry name" value="Glycogen Phosphorylase B"/>
    <property type="match status" value="1"/>
</dbReference>
<evidence type="ECO:0000313" key="1">
    <source>
        <dbReference type="EMBL" id="MDQ0317550.1"/>
    </source>
</evidence>
<proteinExistence type="predicted"/>
<organism evidence="1 2">
    <name type="scientific">Amorphus orientalis</name>
    <dbReference type="NCBI Taxonomy" id="649198"/>
    <lineage>
        <taxon>Bacteria</taxon>
        <taxon>Pseudomonadati</taxon>
        <taxon>Pseudomonadota</taxon>
        <taxon>Alphaproteobacteria</taxon>
        <taxon>Hyphomicrobiales</taxon>
        <taxon>Amorphaceae</taxon>
        <taxon>Amorphus</taxon>
    </lineage>
</organism>
<comment type="caution">
    <text evidence="1">The sequence shown here is derived from an EMBL/GenBank/DDBJ whole genome shotgun (WGS) entry which is preliminary data.</text>
</comment>
<dbReference type="Proteomes" id="UP001229244">
    <property type="component" value="Unassembled WGS sequence"/>
</dbReference>
<name>A0AAE4AUL8_9HYPH</name>
<dbReference type="InterPro" id="IPR053205">
    <property type="entry name" value="GHMP_kinase_L-arabinokinase"/>
</dbReference>
<sequence>MRILTDVSAHGFGHAMQTGCVMAALAARLPSLHVKLRTVLPTHRAREFMAFDDLGAAPLDPAPVMSAPDIVDVAATAEQFRAFPERFARAVAESRSEIDRFRPDLVFANIAAPGLVAAREKGVPAVALCSLNWADILRAVVPAGTVDDAALSLLDDAYGGADAFLMPAPSMEMSPWANRVPIGPIGRIGAPMPDAVRRSLGFRDDRPLGLVSWGGWTGSVAAGFLAALPDEIAWITDPGPVLAAGITYVDLLASCAIVIAKPGYGTFVEAAANRVRLVHTDRPGWPETPVLAAWAARNGAAREIHKETATREAAKAIADLMAETPPPPPTLTGADEAAALICERVLPAGVAAG</sequence>
<evidence type="ECO:0000313" key="2">
    <source>
        <dbReference type="Proteomes" id="UP001229244"/>
    </source>
</evidence>
<dbReference type="RefSeq" id="WP_306887469.1">
    <property type="nucleotide sequence ID" value="NZ_JAUSUL010000005.1"/>
</dbReference>
<reference evidence="1" key="1">
    <citation type="submission" date="2023-07" db="EMBL/GenBank/DDBJ databases">
        <title>Genomic Encyclopedia of Type Strains, Phase IV (KMG-IV): sequencing the most valuable type-strain genomes for metagenomic binning, comparative biology and taxonomic classification.</title>
        <authorList>
            <person name="Goeker M."/>
        </authorList>
    </citation>
    <scope>NUCLEOTIDE SEQUENCE</scope>
    <source>
        <strain evidence="1">DSM 21202</strain>
    </source>
</reference>
<protein>
    <recommendedName>
        <fullName evidence="3">Glycosyltransferase</fullName>
    </recommendedName>
</protein>
<keyword evidence="2" id="KW-1185">Reference proteome</keyword>
<gene>
    <name evidence="1" type="ORF">J2S73_004034</name>
</gene>
<dbReference type="SUPFAM" id="SSF53756">
    <property type="entry name" value="UDP-Glycosyltransferase/glycogen phosphorylase"/>
    <property type="match status" value="1"/>
</dbReference>
<dbReference type="PANTHER" id="PTHR38134">
    <property type="entry name" value="SLR1395 PROTEIN"/>
    <property type="match status" value="1"/>
</dbReference>